<proteinExistence type="inferred from homology"/>
<dbReference type="Pfam" id="PF05544">
    <property type="entry name" value="Pro_racemase"/>
    <property type="match status" value="1"/>
</dbReference>
<dbReference type="Gene3D" id="3.10.310.10">
    <property type="entry name" value="Diaminopimelate Epimerase, Chain A, domain 1"/>
    <property type="match status" value="2"/>
</dbReference>
<dbReference type="InterPro" id="IPR008794">
    <property type="entry name" value="Pro_racemase_fam"/>
</dbReference>
<comment type="caution">
    <text evidence="2">The sequence shown here is derived from an EMBL/GenBank/DDBJ whole genome shotgun (WGS) entry which is preliminary data.</text>
</comment>
<feature type="non-terminal residue" evidence="2">
    <location>
        <position position="225"/>
    </location>
</feature>
<sequence length="225" mass="24421">MRFKRLITTVDSHTEGEPTRLVTGGIPNIPGKTMAEKRDFVSQNLFYLRGILTDEPRGHPNMFAAILTAPVTDEADFGTVMMYPGGYSDMCGHGAMGIATTAVEIGIVEPREPVTEVVFDTPAGTIHARVKVENGKAKSATIQNIPCFLYKTALIKAPDLGELPVDIAYGGYFYGIVEAKHLGITTEANSIQNSLSLVKQVIKSINQQATVKHPKLDYVRAEVEG</sequence>
<dbReference type="EMBL" id="BARS01002399">
    <property type="protein sequence ID" value="GAF84902.1"/>
    <property type="molecule type" value="Genomic_DNA"/>
</dbReference>
<evidence type="ECO:0008006" key="3">
    <source>
        <dbReference type="Google" id="ProtNLM"/>
    </source>
</evidence>
<comment type="similarity">
    <text evidence="1">Belongs to the proline racemase family.</text>
</comment>
<dbReference type="FunFam" id="3.10.310.10:FF:000003">
    <property type="entry name" value="Proline racemase"/>
    <property type="match status" value="1"/>
</dbReference>
<name>X0T9N0_9ZZZZ</name>
<dbReference type="GO" id="GO:0047580">
    <property type="term" value="F:4-hydroxyproline epimerase activity"/>
    <property type="evidence" value="ECO:0007669"/>
    <property type="project" value="TreeGrafter"/>
</dbReference>
<evidence type="ECO:0000313" key="2">
    <source>
        <dbReference type="EMBL" id="GAF84902.1"/>
    </source>
</evidence>
<dbReference type="SUPFAM" id="SSF54506">
    <property type="entry name" value="Diaminopimelate epimerase-like"/>
    <property type="match status" value="1"/>
</dbReference>
<dbReference type="PANTHER" id="PTHR33442">
    <property type="entry name" value="TRANS-3-HYDROXY-L-PROLINE DEHYDRATASE"/>
    <property type="match status" value="1"/>
</dbReference>
<dbReference type="AlphaFoldDB" id="X0T9N0"/>
<gene>
    <name evidence="2" type="ORF">S01H1_04555</name>
</gene>
<protein>
    <recommendedName>
        <fullName evidence="3">Proline racemase</fullName>
    </recommendedName>
</protein>
<dbReference type="PANTHER" id="PTHR33442:SF5">
    <property type="entry name" value="BIFUNCTIONAL TRANS-3-HYDROXY-L-PROLINE DEHYDRATASE_2-EPIMERASE"/>
    <property type="match status" value="1"/>
</dbReference>
<evidence type="ECO:0000256" key="1">
    <source>
        <dbReference type="ARBA" id="ARBA00007529"/>
    </source>
</evidence>
<accession>X0T9N0</accession>
<organism evidence="2">
    <name type="scientific">marine sediment metagenome</name>
    <dbReference type="NCBI Taxonomy" id="412755"/>
    <lineage>
        <taxon>unclassified sequences</taxon>
        <taxon>metagenomes</taxon>
        <taxon>ecological metagenomes</taxon>
    </lineage>
</organism>
<reference evidence="2" key="1">
    <citation type="journal article" date="2014" name="Front. Microbiol.">
        <title>High frequency of phylogenetically diverse reductive dehalogenase-homologous genes in deep subseafloor sedimentary metagenomes.</title>
        <authorList>
            <person name="Kawai M."/>
            <person name="Futagami T."/>
            <person name="Toyoda A."/>
            <person name="Takaki Y."/>
            <person name="Nishi S."/>
            <person name="Hori S."/>
            <person name="Arai W."/>
            <person name="Tsubouchi T."/>
            <person name="Morono Y."/>
            <person name="Uchiyama I."/>
            <person name="Ito T."/>
            <person name="Fujiyama A."/>
            <person name="Inagaki F."/>
            <person name="Takami H."/>
        </authorList>
    </citation>
    <scope>NUCLEOTIDE SEQUENCE</scope>
    <source>
        <strain evidence="2">Expedition CK06-06</strain>
    </source>
</reference>